<dbReference type="GO" id="GO:0006883">
    <property type="term" value="P:intracellular sodium ion homeostasis"/>
    <property type="evidence" value="ECO:0007669"/>
    <property type="project" value="TreeGrafter"/>
</dbReference>
<keyword evidence="6" id="KW-0067">ATP-binding</keyword>
<protein>
    <submittedName>
        <fullName evidence="10">Calcium-transporting ATPase lmo0841</fullName>
        <ecNumber evidence="10">3.6.3.8</ecNumber>
    </submittedName>
</protein>
<keyword evidence="3" id="KW-0479">Metal-binding</keyword>
<keyword evidence="4" id="KW-0547">Nucleotide-binding</keyword>
<dbReference type="Proteomes" id="UP000257559">
    <property type="component" value="Chromosome"/>
</dbReference>
<name>A0A3B0PK40_9BACT</name>
<organism evidence="10 11">
    <name type="scientific">Mycoplasmopsis edwardii</name>
    <dbReference type="NCBI Taxonomy" id="53558"/>
    <lineage>
        <taxon>Bacteria</taxon>
        <taxon>Bacillati</taxon>
        <taxon>Mycoplasmatota</taxon>
        <taxon>Mycoplasmoidales</taxon>
        <taxon>Metamycoplasmataceae</taxon>
        <taxon>Mycoplasmopsis</taxon>
    </lineage>
</organism>
<evidence type="ECO:0000256" key="3">
    <source>
        <dbReference type="ARBA" id="ARBA00022723"/>
    </source>
</evidence>
<dbReference type="InterPro" id="IPR050510">
    <property type="entry name" value="Cation_transp_ATPase_P-type"/>
</dbReference>
<accession>A0A3B0PK40</accession>
<dbReference type="SUPFAM" id="SSF56784">
    <property type="entry name" value="HAD-like"/>
    <property type="match status" value="1"/>
</dbReference>
<reference evidence="11" key="1">
    <citation type="submission" date="2018-06" db="EMBL/GenBank/DDBJ databases">
        <authorList>
            <consortium name="Pathogen Informatics"/>
        </authorList>
    </citation>
    <scope>NUCLEOTIDE SEQUENCE [LARGE SCALE GENOMIC DNA]</scope>
    <source>
        <strain evidence="11">NCTC10132</strain>
    </source>
</reference>
<dbReference type="InterPro" id="IPR023214">
    <property type="entry name" value="HAD_sf"/>
</dbReference>
<evidence type="ECO:0000256" key="2">
    <source>
        <dbReference type="ARBA" id="ARBA00022692"/>
    </source>
</evidence>
<keyword evidence="5" id="KW-0375">Hydrogen ion transport</keyword>
<keyword evidence="11" id="KW-1185">Reference proteome</keyword>
<keyword evidence="2" id="KW-0812">Transmembrane</keyword>
<evidence type="ECO:0000313" key="10">
    <source>
        <dbReference type="EMBL" id="SYV97009.1"/>
    </source>
</evidence>
<dbReference type="EC" id="3.6.3.8" evidence="10"/>
<dbReference type="GO" id="GO:1990573">
    <property type="term" value="P:potassium ion import across plasma membrane"/>
    <property type="evidence" value="ECO:0007669"/>
    <property type="project" value="TreeGrafter"/>
</dbReference>
<dbReference type="PROSITE" id="PS00154">
    <property type="entry name" value="ATPASE_E1_E2"/>
    <property type="match status" value="1"/>
</dbReference>
<dbReference type="GO" id="GO:0036376">
    <property type="term" value="P:sodium ion export across plasma membrane"/>
    <property type="evidence" value="ECO:0007669"/>
    <property type="project" value="TreeGrafter"/>
</dbReference>
<keyword evidence="8" id="KW-1133">Transmembrane helix</keyword>
<evidence type="ECO:0000256" key="9">
    <source>
        <dbReference type="ARBA" id="ARBA00023136"/>
    </source>
</evidence>
<dbReference type="Gene3D" id="3.40.50.1000">
    <property type="entry name" value="HAD superfamily/HAD-like"/>
    <property type="match status" value="1"/>
</dbReference>
<dbReference type="KEGG" id="medw:NCTC10132_00364"/>
<dbReference type="GO" id="GO:0005886">
    <property type="term" value="C:plasma membrane"/>
    <property type="evidence" value="ECO:0007669"/>
    <property type="project" value="TreeGrafter"/>
</dbReference>
<dbReference type="PANTHER" id="PTHR43294:SF1">
    <property type="entry name" value="POTASSIUM-TRANSPORTING ATPASE ALPHA CHAIN 2"/>
    <property type="match status" value="1"/>
</dbReference>
<keyword evidence="7" id="KW-1278">Translocase</keyword>
<dbReference type="InterPro" id="IPR018303">
    <property type="entry name" value="ATPase_P-typ_P_site"/>
</dbReference>
<evidence type="ECO:0000256" key="1">
    <source>
        <dbReference type="ARBA" id="ARBA00004141"/>
    </source>
</evidence>
<feature type="non-terminal residue" evidence="10">
    <location>
        <position position="42"/>
    </location>
</feature>
<dbReference type="GO" id="GO:0046872">
    <property type="term" value="F:metal ion binding"/>
    <property type="evidence" value="ECO:0007669"/>
    <property type="project" value="UniProtKB-KW"/>
</dbReference>
<dbReference type="GO" id="GO:0005391">
    <property type="term" value="F:P-type sodium:potassium-exchanging transporter activity"/>
    <property type="evidence" value="ECO:0007669"/>
    <property type="project" value="TreeGrafter"/>
</dbReference>
<evidence type="ECO:0000313" key="11">
    <source>
        <dbReference type="Proteomes" id="UP000257559"/>
    </source>
</evidence>
<dbReference type="GO" id="GO:0016787">
    <property type="term" value="F:hydrolase activity"/>
    <property type="evidence" value="ECO:0007669"/>
    <property type="project" value="UniProtKB-KW"/>
</dbReference>
<evidence type="ECO:0000256" key="5">
    <source>
        <dbReference type="ARBA" id="ARBA00022781"/>
    </source>
</evidence>
<dbReference type="PANTHER" id="PTHR43294">
    <property type="entry name" value="SODIUM/POTASSIUM-TRANSPORTING ATPASE SUBUNIT ALPHA"/>
    <property type="match status" value="1"/>
</dbReference>
<gene>
    <name evidence="10" type="ORF">NCTC10132_00364</name>
</gene>
<dbReference type="FunFam" id="3.40.50.1000:FF:000001">
    <property type="entry name" value="Phospholipid-transporting ATPase IC"/>
    <property type="match status" value="1"/>
</dbReference>
<dbReference type="InterPro" id="IPR036412">
    <property type="entry name" value="HAD-like_sf"/>
</dbReference>
<dbReference type="GO" id="GO:0005524">
    <property type="term" value="F:ATP binding"/>
    <property type="evidence" value="ECO:0007669"/>
    <property type="project" value="UniProtKB-KW"/>
</dbReference>
<sequence length="42" mass="4633">MTKENVIIKAFPAVETLGSTSIICSDKTGTLTENKMTVVKFW</sequence>
<evidence type="ECO:0000256" key="7">
    <source>
        <dbReference type="ARBA" id="ARBA00022967"/>
    </source>
</evidence>
<evidence type="ECO:0000256" key="4">
    <source>
        <dbReference type="ARBA" id="ARBA00022741"/>
    </source>
</evidence>
<evidence type="ECO:0000256" key="6">
    <source>
        <dbReference type="ARBA" id="ARBA00022840"/>
    </source>
</evidence>
<keyword evidence="10" id="KW-0378">Hydrolase</keyword>
<dbReference type="EMBL" id="LS991951">
    <property type="protein sequence ID" value="SYV97009.1"/>
    <property type="molecule type" value="Genomic_DNA"/>
</dbReference>
<proteinExistence type="predicted"/>
<keyword evidence="5" id="KW-0813">Transport</keyword>
<keyword evidence="5" id="KW-0406">Ion transport</keyword>
<dbReference type="GO" id="GO:1902600">
    <property type="term" value="P:proton transmembrane transport"/>
    <property type="evidence" value="ECO:0007669"/>
    <property type="project" value="UniProtKB-KW"/>
</dbReference>
<dbReference type="Gene3D" id="1.20.1110.10">
    <property type="entry name" value="Calcium-transporting ATPase, transmembrane domain"/>
    <property type="match status" value="1"/>
</dbReference>
<keyword evidence="9" id="KW-0472">Membrane</keyword>
<evidence type="ECO:0000256" key="8">
    <source>
        <dbReference type="ARBA" id="ARBA00022989"/>
    </source>
</evidence>
<dbReference type="GO" id="GO:0030007">
    <property type="term" value="P:intracellular potassium ion homeostasis"/>
    <property type="evidence" value="ECO:0007669"/>
    <property type="project" value="TreeGrafter"/>
</dbReference>
<dbReference type="AlphaFoldDB" id="A0A3B0PK40"/>
<comment type="subcellular location">
    <subcellularLocation>
        <location evidence="1">Membrane</location>
        <topology evidence="1">Multi-pass membrane protein</topology>
    </subcellularLocation>
</comment>